<organism evidence="2 3">
    <name type="scientific">Characodon lateralis</name>
    <dbReference type="NCBI Taxonomy" id="208331"/>
    <lineage>
        <taxon>Eukaryota</taxon>
        <taxon>Metazoa</taxon>
        <taxon>Chordata</taxon>
        <taxon>Craniata</taxon>
        <taxon>Vertebrata</taxon>
        <taxon>Euteleostomi</taxon>
        <taxon>Actinopterygii</taxon>
        <taxon>Neopterygii</taxon>
        <taxon>Teleostei</taxon>
        <taxon>Neoteleostei</taxon>
        <taxon>Acanthomorphata</taxon>
        <taxon>Ovalentaria</taxon>
        <taxon>Atherinomorphae</taxon>
        <taxon>Cyprinodontiformes</taxon>
        <taxon>Goodeidae</taxon>
        <taxon>Characodon</taxon>
    </lineage>
</organism>
<feature type="region of interest" description="Disordered" evidence="1">
    <location>
        <begin position="1"/>
        <end position="21"/>
    </location>
</feature>
<evidence type="ECO:0000313" key="3">
    <source>
        <dbReference type="Proteomes" id="UP001352852"/>
    </source>
</evidence>
<name>A0ABU7D1E3_9TELE</name>
<evidence type="ECO:0000313" key="2">
    <source>
        <dbReference type="EMBL" id="MED6268751.1"/>
    </source>
</evidence>
<protein>
    <submittedName>
        <fullName evidence="2">Uncharacterized protein</fullName>
    </submittedName>
</protein>
<proteinExistence type="predicted"/>
<feature type="compositionally biased region" description="Basic and acidic residues" evidence="1">
    <location>
        <begin position="11"/>
        <end position="21"/>
    </location>
</feature>
<reference evidence="2 3" key="1">
    <citation type="submission" date="2021-06" db="EMBL/GenBank/DDBJ databases">
        <authorList>
            <person name="Palmer J.M."/>
        </authorList>
    </citation>
    <scope>NUCLEOTIDE SEQUENCE [LARGE SCALE GENOMIC DNA]</scope>
    <source>
        <strain evidence="2 3">CL_MEX2019</strain>
        <tissue evidence="2">Muscle</tissue>
    </source>
</reference>
<dbReference type="Proteomes" id="UP001352852">
    <property type="component" value="Unassembled WGS sequence"/>
</dbReference>
<gene>
    <name evidence="2" type="ORF">CHARACLAT_025540</name>
</gene>
<accession>A0ABU7D1E3</accession>
<evidence type="ECO:0000256" key="1">
    <source>
        <dbReference type="SAM" id="MobiDB-lite"/>
    </source>
</evidence>
<dbReference type="EMBL" id="JAHUTJ010011159">
    <property type="protein sequence ID" value="MED6268751.1"/>
    <property type="molecule type" value="Genomic_DNA"/>
</dbReference>
<feature type="compositionally biased region" description="Polar residues" evidence="1">
    <location>
        <begin position="1"/>
        <end position="10"/>
    </location>
</feature>
<keyword evidence="3" id="KW-1185">Reference proteome</keyword>
<comment type="caution">
    <text evidence="2">The sequence shown here is derived from an EMBL/GenBank/DDBJ whole genome shotgun (WGS) entry which is preliminary data.</text>
</comment>
<sequence>MVKTSVNLPQSKDRSGSKRSDCKIAPRFTCLACPPSNAIHHLEEFARTARLPVSLSRHGFLTFPQNQHTPLQIRLELFNIKNHLPDTNRSFFLSEPIHEIRWLRNPDTARKQNFNKLV</sequence>